<reference evidence="1 2" key="1">
    <citation type="submission" date="2016-10" db="EMBL/GenBank/DDBJ databases">
        <authorList>
            <person name="de Groot N.N."/>
        </authorList>
    </citation>
    <scope>NUCLEOTIDE SEQUENCE [LARGE SCALE GENOMIC DNA]</scope>
    <source>
        <strain evidence="1 2">DSM 44637</strain>
    </source>
</reference>
<dbReference type="EMBL" id="FOWC01000010">
    <property type="protein sequence ID" value="SFQ31423.1"/>
    <property type="molecule type" value="Genomic_DNA"/>
</dbReference>
<sequence>MTGCEGERSAGVTRRTAFSRKPVAVDADPLHLAVTFGPSVRTAIAYSEIALELRSKPIEDAAPSPKN</sequence>
<dbReference type="Proteomes" id="UP000199137">
    <property type="component" value="Unassembled WGS sequence"/>
</dbReference>
<protein>
    <submittedName>
        <fullName evidence="1">Uncharacterized protein</fullName>
    </submittedName>
</protein>
<gene>
    <name evidence="1" type="ORF">SAMN05421854_110238</name>
</gene>
<organism evidence="1 2">
    <name type="scientific">Amycolatopsis rubida</name>
    <dbReference type="NCBI Taxonomy" id="112413"/>
    <lineage>
        <taxon>Bacteria</taxon>
        <taxon>Bacillati</taxon>
        <taxon>Actinomycetota</taxon>
        <taxon>Actinomycetes</taxon>
        <taxon>Pseudonocardiales</taxon>
        <taxon>Pseudonocardiaceae</taxon>
        <taxon>Amycolatopsis</taxon>
    </lineage>
</organism>
<name>A0A1I5XHH1_9PSEU</name>
<evidence type="ECO:0000313" key="1">
    <source>
        <dbReference type="EMBL" id="SFQ31423.1"/>
    </source>
</evidence>
<dbReference type="AlphaFoldDB" id="A0A1I5XHH1"/>
<proteinExistence type="predicted"/>
<accession>A0A1I5XHH1</accession>
<evidence type="ECO:0000313" key="2">
    <source>
        <dbReference type="Proteomes" id="UP000199137"/>
    </source>
</evidence>